<feature type="signal peptide" evidence="1">
    <location>
        <begin position="1"/>
        <end position="33"/>
    </location>
</feature>
<evidence type="ECO:0008006" key="4">
    <source>
        <dbReference type="Google" id="ProtNLM"/>
    </source>
</evidence>
<proteinExistence type="predicted"/>
<keyword evidence="1" id="KW-0732">Signal</keyword>
<evidence type="ECO:0000313" key="2">
    <source>
        <dbReference type="EMBL" id="RMR79156.1"/>
    </source>
</evidence>
<evidence type="ECO:0000256" key="1">
    <source>
        <dbReference type="SAM" id="SignalP"/>
    </source>
</evidence>
<name>A0A3M4XRW4_9PSED</name>
<accession>A0A3M4XRW4</accession>
<gene>
    <name evidence="2" type="ORF">ALP78_03967</name>
</gene>
<dbReference type="EMBL" id="RBSD01000218">
    <property type="protein sequence ID" value="RMR79156.1"/>
    <property type="molecule type" value="Genomic_DNA"/>
</dbReference>
<organism evidence="2 3">
    <name type="scientific">Pseudomonas coronafaciens pv. striafaciens</name>
    <dbReference type="NCBI Taxonomy" id="235276"/>
    <lineage>
        <taxon>Bacteria</taxon>
        <taxon>Pseudomonadati</taxon>
        <taxon>Pseudomonadota</taxon>
        <taxon>Gammaproteobacteria</taxon>
        <taxon>Pseudomonadales</taxon>
        <taxon>Pseudomonadaceae</taxon>
        <taxon>Pseudomonas</taxon>
        <taxon>Pseudomonas coronafaciens</taxon>
    </lineage>
</organism>
<protein>
    <recommendedName>
        <fullName evidence="4">Autotransporter</fullName>
    </recommendedName>
</protein>
<dbReference type="Proteomes" id="UP000268004">
    <property type="component" value="Unassembled WGS sequence"/>
</dbReference>
<feature type="chain" id="PRO_5018015305" description="Autotransporter" evidence="1">
    <location>
        <begin position="34"/>
        <end position="117"/>
    </location>
</feature>
<reference evidence="2 3" key="1">
    <citation type="submission" date="2018-08" db="EMBL/GenBank/DDBJ databases">
        <title>Recombination of ecologically and evolutionarily significant loci maintains genetic cohesion in the Pseudomonas syringae species complex.</title>
        <authorList>
            <person name="Dillon M."/>
            <person name="Thakur S."/>
            <person name="Almeida R.N.D."/>
            <person name="Weir B.S."/>
            <person name="Guttman D.S."/>
        </authorList>
    </citation>
    <scope>NUCLEOTIDE SEQUENCE [LARGE SCALE GENOMIC DNA]</scope>
    <source>
        <strain evidence="2 3">ICMP 4996</strain>
    </source>
</reference>
<sequence>MTTHPTRIGDIIMKTNTLIFGLAISVLASSAFALPATNVQSDLSSTTLVAEGGTKHTNVGSIRVSADGADHVGANRLAADGADRVGANRQAADGADHVGANRLAADGADRVGANRLG</sequence>
<comment type="caution">
    <text evidence="2">The sequence shown here is derived from an EMBL/GenBank/DDBJ whole genome shotgun (WGS) entry which is preliminary data.</text>
</comment>
<evidence type="ECO:0000313" key="3">
    <source>
        <dbReference type="Proteomes" id="UP000268004"/>
    </source>
</evidence>
<dbReference type="AlphaFoldDB" id="A0A3M4XRW4"/>